<protein>
    <recommendedName>
        <fullName evidence="3">CoA transferase</fullName>
    </recommendedName>
</protein>
<dbReference type="GO" id="GO:0008410">
    <property type="term" value="F:CoA-transferase activity"/>
    <property type="evidence" value="ECO:0007669"/>
    <property type="project" value="TreeGrafter"/>
</dbReference>
<dbReference type="PANTHER" id="PTHR48207:SF3">
    <property type="entry name" value="SUCCINATE--HYDROXYMETHYLGLUTARATE COA-TRANSFERASE"/>
    <property type="match status" value="1"/>
</dbReference>
<keyword evidence="1" id="KW-0808">Transferase</keyword>
<gene>
    <name evidence="2" type="ORF">METZ01_LOCUS56463</name>
</gene>
<dbReference type="SUPFAM" id="SSF89796">
    <property type="entry name" value="CoA-transferase family III (CaiB/BaiF)"/>
    <property type="match status" value="1"/>
</dbReference>
<evidence type="ECO:0000256" key="1">
    <source>
        <dbReference type="ARBA" id="ARBA00022679"/>
    </source>
</evidence>
<dbReference type="Gene3D" id="3.40.50.10540">
    <property type="entry name" value="Crotonobetainyl-coa:carnitine coa-transferase, domain 1"/>
    <property type="match status" value="1"/>
</dbReference>
<evidence type="ECO:0000313" key="2">
    <source>
        <dbReference type="EMBL" id="SVA03609.1"/>
    </source>
</evidence>
<organism evidence="2">
    <name type="scientific">marine metagenome</name>
    <dbReference type="NCBI Taxonomy" id="408172"/>
    <lineage>
        <taxon>unclassified sequences</taxon>
        <taxon>metagenomes</taxon>
        <taxon>ecological metagenomes</taxon>
    </lineage>
</organism>
<dbReference type="PANTHER" id="PTHR48207">
    <property type="entry name" value="SUCCINATE--HYDROXYMETHYLGLUTARATE COA-TRANSFERASE"/>
    <property type="match status" value="1"/>
</dbReference>
<dbReference type="Gene3D" id="3.30.1540.10">
    <property type="entry name" value="formyl-coa transferase, domain 3"/>
    <property type="match status" value="1"/>
</dbReference>
<dbReference type="InterPro" id="IPR023606">
    <property type="entry name" value="CoA-Trfase_III_dom_1_sf"/>
</dbReference>
<sequence>MLGASTPASSIGVDFLLAPYRVLDLTDERGLLAGKILADLGADVLQIEPPGGSPARNIGPFHGDDPQPEKSLFWWAYAANKRSITLDLEQKGGQALLERLVSEADFLIESFSPGYLDGLGLDYQRLAQINPKLVMVSITPFGQDGPYSNYQANDIVGMALGGFMYLTGDDDRAPIRISFPHFYLHGGAAGATAAMLAHTHRVVSGQGQYVDVSCQQAVAKTLAHAPQIWDIEGAILKRMGVYRQTSGENRVRINWPCKDGYVNYMVQGGTVSYSTRALLGWMKEDGFETNELDAINWEEMGYGAITPEFMAQLGVPLGDFFKGHTREELVQGSLDRRILLFPVATPADLQGHSQLEARGYFKELYHPELGVAVQYPGAFVKSGDGGDISGLYRRPPLIGEHNMEIYKEELGLSASERDSLKRGGVI</sequence>
<proteinExistence type="predicted"/>
<dbReference type="Pfam" id="PF02515">
    <property type="entry name" value="CoA_transf_3"/>
    <property type="match status" value="1"/>
</dbReference>
<dbReference type="InterPro" id="IPR003673">
    <property type="entry name" value="CoA-Trfase_fam_III"/>
</dbReference>
<name>A0A381SJK3_9ZZZZ</name>
<accession>A0A381SJK3</accession>
<dbReference type="EMBL" id="UINC01003129">
    <property type="protein sequence ID" value="SVA03609.1"/>
    <property type="molecule type" value="Genomic_DNA"/>
</dbReference>
<dbReference type="AlphaFoldDB" id="A0A381SJK3"/>
<evidence type="ECO:0008006" key="3">
    <source>
        <dbReference type="Google" id="ProtNLM"/>
    </source>
</evidence>
<dbReference type="InterPro" id="IPR044855">
    <property type="entry name" value="CoA-Trfase_III_dom3_sf"/>
</dbReference>
<dbReference type="InterPro" id="IPR050483">
    <property type="entry name" value="CoA-transferase_III_domain"/>
</dbReference>
<reference evidence="2" key="1">
    <citation type="submission" date="2018-05" db="EMBL/GenBank/DDBJ databases">
        <authorList>
            <person name="Lanie J.A."/>
            <person name="Ng W.-L."/>
            <person name="Kazmierczak K.M."/>
            <person name="Andrzejewski T.M."/>
            <person name="Davidsen T.M."/>
            <person name="Wayne K.J."/>
            <person name="Tettelin H."/>
            <person name="Glass J.I."/>
            <person name="Rusch D."/>
            <person name="Podicherti R."/>
            <person name="Tsui H.-C.T."/>
            <person name="Winkler M.E."/>
        </authorList>
    </citation>
    <scope>NUCLEOTIDE SEQUENCE</scope>
</reference>